<evidence type="ECO:0000313" key="3">
    <source>
        <dbReference type="Proteomes" id="UP000584867"/>
    </source>
</evidence>
<feature type="domain" description="Peptidase M61 catalytic" evidence="1">
    <location>
        <begin position="261"/>
        <end position="328"/>
    </location>
</feature>
<protein>
    <recommendedName>
        <fullName evidence="1">Peptidase M61 catalytic domain-containing protein</fullName>
    </recommendedName>
</protein>
<gene>
    <name evidence="2" type="ORF">HDF15_004603</name>
</gene>
<reference evidence="2 3" key="1">
    <citation type="submission" date="2020-08" db="EMBL/GenBank/DDBJ databases">
        <title>Genomic Encyclopedia of Type Strains, Phase IV (KMG-V): Genome sequencing to study the core and pangenomes of soil and plant-associated prokaryotes.</title>
        <authorList>
            <person name="Whitman W."/>
        </authorList>
    </citation>
    <scope>NUCLEOTIDE SEQUENCE [LARGE SCALE GENOMIC DNA]</scope>
    <source>
        <strain evidence="2 3">X5P3</strain>
    </source>
</reference>
<dbReference type="Gene3D" id="2.30.42.10">
    <property type="match status" value="1"/>
</dbReference>
<dbReference type="RefSeq" id="WP_184259578.1">
    <property type="nucleotide sequence ID" value="NZ_JACHIO010000025.1"/>
</dbReference>
<dbReference type="EMBL" id="JACHIO010000025">
    <property type="protein sequence ID" value="MBB5066227.1"/>
    <property type="molecule type" value="Genomic_DNA"/>
</dbReference>
<dbReference type="Gene3D" id="1.10.390.10">
    <property type="entry name" value="Neutral Protease Domain 2"/>
    <property type="match status" value="1"/>
</dbReference>
<organism evidence="2 3">
    <name type="scientific">Granulicella mallensis</name>
    <dbReference type="NCBI Taxonomy" id="940614"/>
    <lineage>
        <taxon>Bacteria</taxon>
        <taxon>Pseudomonadati</taxon>
        <taxon>Acidobacteriota</taxon>
        <taxon>Terriglobia</taxon>
        <taxon>Terriglobales</taxon>
        <taxon>Acidobacteriaceae</taxon>
        <taxon>Granulicella</taxon>
    </lineage>
</organism>
<dbReference type="InterPro" id="IPR007963">
    <property type="entry name" value="Peptidase_M61_catalytic"/>
</dbReference>
<proteinExistence type="predicted"/>
<dbReference type="SUPFAM" id="SSF50156">
    <property type="entry name" value="PDZ domain-like"/>
    <property type="match status" value="1"/>
</dbReference>
<dbReference type="Pfam" id="PF05299">
    <property type="entry name" value="Peptidase_M61"/>
    <property type="match status" value="1"/>
</dbReference>
<dbReference type="InterPro" id="IPR027268">
    <property type="entry name" value="Peptidase_M4/M1_CTD_sf"/>
</dbReference>
<comment type="caution">
    <text evidence="2">The sequence shown here is derived from an EMBL/GenBank/DDBJ whole genome shotgun (WGS) entry which is preliminary data.</text>
</comment>
<name>A0A7W8EBV6_9BACT</name>
<dbReference type="InterPro" id="IPR036034">
    <property type="entry name" value="PDZ_sf"/>
</dbReference>
<sequence>MQIQSPHLAAGDTFLRMPLILVGCPSAAYSTIDIHASDTKGALHLTSVDEPATPHDTMRHWIVDRATVGDVSVRYGTPPRPVSLATRNGPLYDLRAQSDGMMGAGYYFIADVATTLTYNITLRWDLSHMPAGSRGVWSLGEGTQHTVAPAEILARSYYAAGIVHSEPKAGDSKFTFYWMGLAPPDVKTTAMQLQAVHSYLAKFFHDEQSSYRIFIRSNPYPGFGGTALAHSFMYGYSEKGGTDPSRVRTYIAHEMVHNWPSLDSDEYSDTAWYAEGTADYFSAVLPLRAGIISSADFLSLINDHAQVYYTSPYRGKSNKEAAAKAWIDDAAEKVPYARGFMYLAFVDAEIRAKSNGQRSVDTLVVELTDRQRHGEKVGLRDWLNLVEKELGPEGRQQYEAMVAGKTEAPSVNSFGPCFHPEPVELPRYDPGFDPMRLAIVSNLLGDSPAAKAGVKEGDLIVSMTAKRVLEKTAGEMMEMKVIRAGQPLTFNFSPYGPPQPGWQWVMSDGARSGSCKID</sequence>
<dbReference type="SUPFAM" id="SSF55486">
    <property type="entry name" value="Metalloproteases ('zincins'), catalytic domain"/>
    <property type="match status" value="1"/>
</dbReference>
<evidence type="ECO:0000313" key="2">
    <source>
        <dbReference type="EMBL" id="MBB5066227.1"/>
    </source>
</evidence>
<accession>A0A7W8EBV6</accession>
<dbReference type="AlphaFoldDB" id="A0A7W8EBV6"/>
<evidence type="ECO:0000259" key="1">
    <source>
        <dbReference type="Pfam" id="PF05299"/>
    </source>
</evidence>
<dbReference type="Proteomes" id="UP000584867">
    <property type="component" value="Unassembled WGS sequence"/>
</dbReference>